<comment type="caution">
    <text evidence="2">The sequence shown here is derived from an EMBL/GenBank/DDBJ whole genome shotgun (WGS) entry which is preliminary data.</text>
</comment>
<evidence type="ECO:0000313" key="2">
    <source>
        <dbReference type="EMBL" id="ORZ17979.1"/>
    </source>
</evidence>
<name>A0A1X2IKE3_9FUNG</name>
<organism evidence="2 3">
    <name type="scientific">Absidia repens</name>
    <dbReference type="NCBI Taxonomy" id="90262"/>
    <lineage>
        <taxon>Eukaryota</taxon>
        <taxon>Fungi</taxon>
        <taxon>Fungi incertae sedis</taxon>
        <taxon>Mucoromycota</taxon>
        <taxon>Mucoromycotina</taxon>
        <taxon>Mucoromycetes</taxon>
        <taxon>Mucorales</taxon>
        <taxon>Cunninghamellaceae</taxon>
        <taxon>Absidia</taxon>
    </lineage>
</organism>
<feature type="compositionally biased region" description="Basic and acidic residues" evidence="1">
    <location>
        <begin position="57"/>
        <end position="73"/>
    </location>
</feature>
<reference evidence="2 3" key="1">
    <citation type="submission" date="2016-07" db="EMBL/GenBank/DDBJ databases">
        <title>Pervasive Adenine N6-methylation of Active Genes in Fungi.</title>
        <authorList>
            <consortium name="DOE Joint Genome Institute"/>
            <person name="Mondo S.J."/>
            <person name="Dannebaum R.O."/>
            <person name="Kuo R.C."/>
            <person name="Labutti K."/>
            <person name="Haridas S."/>
            <person name="Kuo A."/>
            <person name="Salamov A."/>
            <person name="Ahrendt S.R."/>
            <person name="Lipzen A."/>
            <person name="Sullivan W."/>
            <person name="Andreopoulos W.B."/>
            <person name="Clum A."/>
            <person name="Lindquist E."/>
            <person name="Daum C."/>
            <person name="Ramamoorthy G.K."/>
            <person name="Gryganskyi A."/>
            <person name="Culley D."/>
            <person name="Magnuson J.K."/>
            <person name="James T.Y."/>
            <person name="O'Malley M.A."/>
            <person name="Stajich J.E."/>
            <person name="Spatafora J.W."/>
            <person name="Visel A."/>
            <person name="Grigoriev I.V."/>
        </authorList>
    </citation>
    <scope>NUCLEOTIDE SEQUENCE [LARGE SCALE GENOMIC DNA]</scope>
    <source>
        <strain evidence="2 3">NRRL 1336</strain>
    </source>
</reference>
<proteinExistence type="predicted"/>
<gene>
    <name evidence="2" type="ORF">BCR42DRAFT_450504</name>
</gene>
<dbReference type="Proteomes" id="UP000193560">
    <property type="component" value="Unassembled WGS sequence"/>
</dbReference>
<keyword evidence="3" id="KW-1185">Reference proteome</keyword>
<evidence type="ECO:0000256" key="1">
    <source>
        <dbReference type="SAM" id="MobiDB-lite"/>
    </source>
</evidence>
<protein>
    <submittedName>
        <fullName evidence="2">Uncharacterized protein</fullName>
    </submittedName>
</protein>
<dbReference type="EMBL" id="MCGE01000009">
    <property type="protein sequence ID" value="ORZ17979.1"/>
    <property type="molecule type" value="Genomic_DNA"/>
</dbReference>
<sequence length="218" mass="23714">MYPNNSNNSSDQFDNMMASITQGSIAMAFRQLIEPADSNGKKRDLESKTAAGPPPLKLHDFGGSDFVRLAEKSRRNRLATSKSQEPTGYGLGKLNAPLSPGNGSPHYIGTSGEVNSLAVENQSAMKQTQQSPPNNDRKCTQECVFKKDGSEETVYQKFHNGQATEVLHHMHSPEGTINDINKPTITSSTSVASSLSSTAHDTTSTSSPFKRLWHLVFD</sequence>
<feature type="region of interest" description="Disordered" evidence="1">
    <location>
        <begin position="37"/>
        <end position="93"/>
    </location>
</feature>
<dbReference type="AlphaFoldDB" id="A0A1X2IKE3"/>
<dbReference type="OrthoDB" id="2441427at2759"/>
<accession>A0A1X2IKE3</accession>
<evidence type="ECO:0000313" key="3">
    <source>
        <dbReference type="Proteomes" id="UP000193560"/>
    </source>
</evidence>